<protein>
    <recommendedName>
        <fullName evidence="1">F-box domain-containing protein</fullName>
    </recommendedName>
</protein>
<dbReference type="InterPro" id="IPR001810">
    <property type="entry name" value="F-box_dom"/>
</dbReference>
<gene>
    <name evidence="2" type="ORF">N0V87_002317</name>
</gene>
<evidence type="ECO:0000313" key="3">
    <source>
        <dbReference type="Proteomes" id="UP001140562"/>
    </source>
</evidence>
<dbReference type="EMBL" id="JAPEUV010000015">
    <property type="protein sequence ID" value="KAJ4340656.1"/>
    <property type="molecule type" value="Genomic_DNA"/>
</dbReference>
<dbReference type="Proteomes" id="UP001140562">
    <property type="component" value="Unassembled WGS sequence"/>
</dbReference>
<proteinExistence type="predicted"/>
<reference evidence="2" key="1">
    <citation type="submission" date="2022-10" db="EMBL/GenBank/DDBJ databases">
        <title>Tapping the CABI collections for fungal endophytes: first genome assemblies for Collariella, Neodidymelliopsis, Ascochyta clinopodiicola, Didymella pomorum, Didymosphaeria variabile, Neocosmospora piperis and Neocucurbitaria cava.</title>
        <authorList>
            <person name="Hill R."/>
        </authorList>
    </citation>
    <scope>NUCLEOTIDE SEQUENCE</scope>
    <source>
        <strain evidence="2">IMI 360193</strain>
    </source>
</reference>
<evidence type="ECO:0000313" key="2">
    <source>
        <dbReference type="EMBL" id="KAJ4340656.1"/>
    </source>
</evidence>
<accession>A0A9W8X496</accession>
<dbReference type="AlphaFoldDB" id="A0A9W8X496"/>
<organism evidence="2 3">
    <name type="scientific">Didymella glomerata</name>
    <dbReference type="NCBI Taxonomy" id="749621"/>
    <lineage>
        <taxon>Eukaryota</taxon>
        <taxon>Fungi</taxon>
        <taxon>Dikarya</taxon>
        <taxon>Ascomycota</taxon>
        <taxon>Pezizomycotina</taxon>
        <taxon>Dothideomycetes</taxon>
        <taxon>Pleosporomycetidae</taxon>
        <taxon>Pleosporales</taxon>
        <taxon>Pleosporineae</taxon>
        <taxon>Didymellaceae</taxon>
        <taxon>Didymella</taxon>
    </lineage>
</organism>
<evidence type="ECO:0000259" key="1">
    <source>
        <dbReference type="PROSITE" id="PS50181"/>
    </source>
</evidence>
<dbReference type="OrthoDB" id="5304354at2759"/>
<comment type="caution">
    <text evidence="2">The sequence shown here is derived from an EMBL/GenBank/DDBJ whole genome shotgun (WGS) entry which is preliminary data.</text>
</comment>
<keyword evidence="3" id="KW-1185">Reference proteome</keyword>
<feature type="domain" description="F-box" evidence="1">
    <location>
        <begin position="1"/>
        <end position="51"/>
    </location>
</feature>
<name>A0A9W8X496_9PLEO</name>
<dbReference type="PROSITE" id="PS50181">
    <property type="entry name" value="FBOX"/>
    <property type="match status" value="1"/>
</dbReference>
<sequence length="483" mass="55479">MSLPHLPTELKINIIEHLDPASTLHLALSSKAQFKLCEERLKEHATLFEKYSVIRPSDDGYLIWDITKEILKDPWKGWYVRELDLVSDRPEERPAGDIPDEDKRKFRAAVEQLEHLYSSESEFFVTGRYDPREWVDMMVNDINSGFEDPILVLVVHHLPWLHTFRMTDRSMSDTFQVFMRRVASGYQNPAIAPQMPLQHLQLAAIAHHDTEGHSSVDWAVYFVCIPSLKIFTAFMMGSEDIRQYDDNREAHLHNTARSPVSNVEELKFNGCQFDPDSFDTLLPLIKNLKRFEYDAGGHTVAEGQDVEPRRVIRALLAHAGHSLEELSLVDDAIGFDGYNDDDIRSVPVKGFKRLQALHCEAKWLLCKPSDILDSTDLEDDGLPEDQQVGRNSVLELTDGIKDPRDNLPQSLEYLYLDGIDKGNEWKDMLEMFKTTNANTPKLTLENSCLVRTDQVKYGQAAELHVRFATPLREDIWKGHSYFL</sequence>